<evidence type="ECO:0000256" key="8">
    <source>
        <dbReference type="ARBA" id="ARBA00022967"/>
    </source>
</evidence>
<keyword evidence="9 13" id="KW-1133">Transmembrane helix</keyword>
<feature type="domain" description="ABC transporter" evidence="14">
    <location>
        <begin position="469"/>
        <end position="701"/>
    </location>
</feature>
<keyword evidence="2" id="KW-0997">Cell inner membrane</keyword>
<dbReference type="Gene3D" id="3.90.70.10">
    <property type="entry name" value="Cysteine proteinases"/>
    <property type="match status" value="1"/>
</dbReference>
<evidence type="ECO:0000256" key="1">
    <source>
        <dbReference type="ARBA" id="ARBA00004429"/>
    </source>
</evidence>
<dbReference type="Pfam" id="PF03412">
    <property type="entry name" value="Peptidase_C39"/>
    <property type="match status" value="1"/>
</dbReference>
<feature type="domain" description="ABC transmembrane type-1" evidence="15">
    <location>
        <begin position="163"/>
        <end position="437"/>
    </location>
</feature>
<evidence type="ECO:0000256" key="4">
    <source>
        <dbReference type="ARBA" id="ARBA00022741"/>
    </source>
</evidence>
<dbReference type="Gene3D" id="3.40.50.300">
    <property type="entry name" value="P-loop containing nucleotide triphosphate hydrolases"/>
    <property type="match status" value="1"/>
</dbReference>
<evidence type="ECO:0000256" key="11">
    <source>
        <dbReference type="ARBA" id="ARBA00023455"/>
    </source>
</evidence>
<feature type="transmembrane region" description="Helical" evidence="13">
    <location>
        <begin position="379"/>
        <end position="400"/>
    </location>
</feature>
<dbReference type="InterPro" id="IPR011527">
    <property type="entry name" value="ABC1_TM_dom"/>
</dbReference>
<feature type="transmembrane region" description="Helical" evidence="13">
    <location>
        <begin position="157"/>
        <end position="176"/>
    </location>
</feature>
<dbReference type="Pfam" id="PF00664">
    <property type="entry name" value="ABC_membrane"/>
    <property type="match status" value="1"/>
</dbReference>
<dbReference type="InterPro" id="IPR003439">
    <property type="entry name" value="ABC_transporter-like_ATP-bd"/>
</dbReference>
<dbReference type="PANTHER" id="PTHR24221">
    <property type="entry name" value="ATP-BINDING CASSETTE SUB-FAMILY B"/>
    <property type="match status" value="1"/>
</dbReference>
<keyword evidence="5" id="KW-0788">Thiol protease</keyword>
<dbReference type="Pfam" id="PF00005">
    <property type="entry name" value="ABC_tran"/>
    <property type="match status" value="1"/>
</dbReference>
<dbReference type="GO" id="GO:0043213">
    <property type="term" value="P:bacteriocin transport"/>
    <property type="evidence" value="ECO:0007669"/>
    <property type="project" value="UniProtKB-KW"/>
</dbReference>
<dbReference type="GO" id="GO:0034040">
    <property type="term" value="F:ATPase-coupled lipid transmembrane transporter activity"/>
    <property type="evidence" value="ECO:0007669"/>
    <property type="project" value="TreeGrafter"/>
</dbReference>
<dbReference type="AlphaFoldDB" id="A0A854NMC7"/>
<feature type="transmembrane region" description="Helical" evidence="13">
    <location>
        <begin position="294"/>
        <end position="312"/>
    </location>
</feature>
<dbReference type="PANTHER" id="PTHR24221:SF654">
    <property type="entry name" value="ATP-BINDING CASSETTE SUB-FAMILY B MEMBER 6"/>
    <property type="match status" value="1"/>
</dbReference>
<reference evidence="18" key="1">
    <citation type="submission" date="2016-02" db="EMBL/GenBank/DDBJ databases">
        <title>Genomic analyses of a collection of pathogenic Corynebacterium diphtheriae.</title>
        <authorList>
            <person name="Sangal V."/>
            <person name="Titov L."/>
        </authorList>
    </citation>
    <scope>NUCLEOTIDE SEQUENCE [LARGE SCALE GENOMIC DNA]</scope>
    <source>
        <strain evidence="18">1438</strain>
    </source>
</reference>
<dbReference type="InterPro" id="IPR027417">
    <property type="entry name" value="P-loop_NTPase"/>
</dbReference>
<feature type="domain" description="Peptidase C39" evidence="16">
    <location>
        <begin position="9"/>
        <end position="128"/>
    </location>
</feature>
<feature type="transmembrane region" description="Helical" evidence="13">
    <location>
        <begin position="266"/>
        <end position="288"/>
    </location>
</feature>
<evidence type="ECO:0000259" key="16">
    <source>
        <dbReference type="PROSITE" id="PS50990"/>
    </source>
</evidence>
<evidence type="ECO:0000256" key="10">
    <source>
        <dbReference type="ARBA" id="ARBA00023136"/>
    </source>
</evidence>
<keyword evidence="4" id="KW-0547">Nucleotide-binding</keyword>
<dbReference type="SUPFAM" id="SSF90123">
    <property type="entry name" value="ABC transporter transmembrane region"/>
    <property type="match status" value="1"/>
</dbReference>
<dbReference type="SUPFAM" id="SSF52540">
    <property type="entry name" value="P-loop containing nucleoside triphosphate hydrolases"/>
    <property type="match status" value="1"/>
</dbReference>
<evidence type="ECO:0000256" key="7">
    <source>
        <dbReference type="ARBA" id="ARBA00022927"/>
    </source>
</evidence>
<dbReference type="PROSITE" id="PS00211">
    <property type="entry name" value="ABC_TRANSPORTER_1"/>
    <property type="match status" value="1"/>
</dbReference>
<evidence type="ECO:0000313" key="17">
    <source>
        <dbReference type="EMBL" id="OWM35573.1"/>
    </source>
</evidence>
<proteinExistence type="inferred from homology"/>
<comment type="similarity">
    <text evidence="11">Belongs to the ABC transporter superfamily. Siderophore-Fe(3+) uptake transporter (SIUT) (TC 3.A.1.21) family.</text>
</comment>
<dbReference type="GO" id="GO:0008234">
    <property type="term" value="F:cysteine-type peptidase activity"/>
    <property type="evidence" value="ECO:0007669"/>
    <property type="project" value="UniProtKB-KW"/>
</dbReference>
<dbReference type="InterPro" id="IPR039421">
    <property type="entry name" value="Type_1_exporter"/>
</dbReference>
<dbReference type="PROSITE" id="PS50990">
    <property type="entry name" value="PEPTIDASE_C39"/>
    <property type="match status" value="1"/>
</dbReference>
<protein>
    <submittedName>
        <fullName evidence="17">Lantibiotic ABC transporter permease</fullName>
    </submittedName>
</protein>
<evidence type="ECO:0000256" key="2">
    <source>
        <dbReference type="ARBA" id="ARBA00022519"/>
    </source>
</evidence>
<dbReference type="InterPro" id="IPR005074">
    <property type="entry name" value="Peptidase_C39"/>
</dbReference>
<dbReference type="PROSITE" id="PS50929">
    <property type="entry name" value="ABC_TM1F"/>
    <property type="match status" value="1"/>
</dbReference>
<accession>A0A854NMC7</accession>
<evidence type="ECO:0000313" key="18">
    <source>
        <dbReference type="Proteomes" id="UP000197692"/>
    </source>
</evidence>
<evidence type="ECO:0000256" key="13">
    <source>
        <dbReference type="SAM" id="Phobius"/>
    </source>
</evidence>
<sequence>MVRVRPSCQVAQSDCGLACVHMLIQSFGISASLRKMRVTYAPGRDGLSLRALTQILSDFGLNSKVVKCSYSNLSRVPLPAIIAWEPAHYVVLEKRLGDSWRIVDPSSGRRWCSKKEIEANFRSFCVTGARGNTKVSEGQVSDDPSWKSLAVLLAGKAFLLLPILLGVILVTGVTVAVPQITGWLVKQLGGMDQASIIAVIVSLAFGFILVHLLNTAINSVASTTISKRLTEIIYYTLLRAPLSYFNIRPRGELLYRVSLIKKLESFVSGVLPKLFVGSVAGIGCLIYICVLDFRSFFLLLAATLIYLGAFNFSQRQIRKLSDEQNSEDSLANSVLVDSISSIQEVKAGGHEEKIFESWAAHNAKVVSLERKKLFLRGSISSLVNAIQTFLPVVIFLTNLFSSFGPDALGQAVQLQLLATVFLAQVTMIVEMGAEIGETSSALRRVDDLVNYMDAPMFSPDASSQFQLPVRLESVSFRYGAFAKDSVSDISIEIGEQRRIAVVGKTGCGKSTLAKLIGGLLLPTSGSIEANGVRLRSVSQSSFYDCVAYVPQDSSLRNATLRDNLSWGNEHTDADLVRCLELAQFRLDPNLFPQGLQTMLINGGQNISGGQRQRICIARALLKEPRLLILDEATSGLDQRTEASLYESLSRLGCAFVTITHRLETIRDFDEIVVLDQGIVVEKGSFESLLEGGGLFSKMYFAYQESTKDGL</sequence>
<keyword evidence="12" id="KW-0080">Bacteriocin transport</keyword>
<keyword evidence="7" id="KW-0653">Protein transport</keyword>
<evidence type="ECO:0000259" key="14">
    <source>
        <dbReference type="PROSITE" id="PS50893"/>
    </source>
</evidence>
<keyword evidence="3 13" id="KW-0812">Transmembrane</keyword>
<keyword evidence="5" id="KW-0378">Hydrolase</keyword>
<dbReference type="SMART" id="SM00382">
    <property type="entry name" value="AAA"/>
    <property type="match status" value="1"/>
</dbReference>
<evidence type="ECO:0000256" key="6">
    <source>
        <dbReference type="ARBA" id="ARBA00022840"/>
    </source>
</evidence>
<dbReference type="CDD" id="cd02425">
    <property type="entry name" value="Peptidase_C39F"/>
    <property type="match status" value="1"/>
</dbReference>
<keyword evidence="10 13" id="KW-0472">Membrane</keyword>
<keyword evidence="5" id="KW-0645">Protease</keyword>
<keyword evidence="6" id="KW-0067">ATP-binding</keyword>
<dbReference type="EMBL" id="LSZF01000013">
    <property type="protein sequence ID" value="OWM35573.1"/>
    <property type="molecule type" value="Genomic_DNA"/>
</dbReference>
<evidence type="ECO:0000256" key="3">
    <source>
        <dbReference type="ARBA" id="ARBA00022692"/>
    </source>
</evidence>
<dbReference type="GO" id="GO:0015031">
    <property type="term" value="P:protein transport"/>
    <property type="evidence" value="ECO:0007669"/>
    <property type="project" value="UniProtKB-KW"/>
</dbReference>
<dbReference type="PROSITE" id="PS50893">
    <property type="entry name" value="ABC_TRANSPORTER_2"/>
    <property type="match status" value="1"/>
</dbReference>
<evidence type="ECO:0000256" key="9">
    <source>
        <dbReference type="ARBA" id="ARBA00022989"/>
    </source>
</evidence>
<dbReference type="InterPro" id="IPR003593">
    <property type="entry name" value="AAA+_ATPase"/>
</dbReference>
<dbReference type="GO" id="GO:0016887">
    <property type="term" value="F:ATP hydrolysis activity"/>
    <property type="evidence" value="ECO:0007669"/>
    <property type="project" value="InterPro"/>
</dbReference>
<gene>
    <name evidence="17" type="ORF">AY602_11295</name>
</gene>
<evidence type="ECO:0000256" key="12">
    <source>
        <dbReference type="ARBA" id="ARBA00043264"/>
    </source>
</evidence>
<evidence type="ECO:0000256" key="5">
    <source>
        <dbReference type="ARBA" id="ARBA00022807"/>
    </source>
</evidence>
<comment type="caution">
    <text evidence="17">The sequence shown here is derived from an EMBL/GenBank/DDBJ whole genome shotgun (WGS) entry which is preliminary data.</text>
</comment>
<keyword evidence="8" id="KW-1278">Translocase</keyword>
<evidence type="ECO:0000259" key="15">
    <source>
        <dbReference type="PROSITE" id="PS50929"/>
    </source>
</evidence>
<dbReference type="InterPro" id="IPR036640">
    <property type="entry name" value="ABC1_TM_sf"/>
</dbReference>
<dbReference type="RefSeq" id="WP_010934532.1">
    <property type="nucleotide sequence ID" value="NZ_JADQUK010000033.1"/>
</dbReference>
<name>A0A854NMC7_CORDP</name>
<feature type="transmembrane region" description="Helical" evidence="13">
    <location>
        <begin position="196"/>
        <end position="217"/>
    </location>
</feature>
<dbReference type="InterPro" id="IPR033839">
    <property type="entry name" value="Lacticin_481_peptidase"/>
</dbReference>
<dbReference type="Proteomes" id="UP000197692">
    <property type="component" value="Unassembled WGS sequence"/>
</dbReference>
<keyword evidence="2" id="KW-1003">Cell membrane</keyword>
<dbReference type="GO" id="GO:0005524">
    <property type="term" value="F:ATP binding"/>
    <property type="evidence" value="ECO:0007669"/>
    <property type="project" value="UniProtKB-KW"/>
</dbReference>
<dbReference type="GO" id="GO:0006508">
    <property type="term" value="P:proteolysis"/>
    <property type="evidence" value="ECO:0007669"/>
    <property type="project" value="InterPro"/>
</dbReference>
<organism evidence="17 18">
    <name type="scientific">Corynebacterium diphtheriae bv. mitis</name>
    <dbReference type="NCBI Taxonomy" id="1806053"/>
    <lineage>
        <taxon>Bacteria</taxon>
        <taxon>Bacillati</taxon>
        <taxon>Actinomycetota</taxon>
        <taxon>Actinomycetes</taxon>
        <taxon>Mycobacteriales</taxon>
        <taxon>Corynebacteriaceae</taxon>
        <taxon>Corynebacterium</taxon>
    </lineage>
</organism>
<dbReference type="GO" id="GO:0005886">
    <property type="term" value="C:plasma membrane"/>
    <property type="evidence" value="ECO:0007669"/>
    <property type="project" value="UniProtKB-SubCell"/>
</dbReference>
<keyword evidence="7" id="KW-0813">Transport</keyword>
<dbReference type="GO" id="GO:0140359">
    <property type="term" value="F:ABC-type transporter activity"/>
    <property type="evidence" value="ECO:0007669"/>
    <property type="project" value="InterPro"/>
</dbReference>
<dbReference type="Gene3D" id="1.20.1560.10">
    <property type="entry name" value="ABC transporter type 1, transmembrane domain"/>
    <property type="match status" value="1"/>
</dbReference>
<comment type="subcellular location">
    <subcellularLocation>
        <location evidence="1">Cell inner membrane</location>
        <topology evidence="1">Multi-pass membrane protein</topology>
    </subcellularLocation>
</comment>
<dbReference type="InterPro" id="IPR017871">
    <property type="entry name" value="ABC_transporter-like_CS"/>
</dbReference>